<evidence type="ECO:0000256" key="5">
    <source>
        <dbReference type="ARBA" id="ARBA00023002"/>
    </source>
</evidence>
<dbReference type="PANTHER" id="PTHR11530">
    <property type="entry name" value="D-AMINO ACID OXIDASE"/>
    <property type="match status" value="1"/>
</dbReference>
<dbReference type="RefSeq" id="XP_009552082.1">
    <property type="nucleotide sequence ID" value="XM_009553787.1"/>
</dbReference>
<dbReference type="InParanoid" id="W4JQM6"/>
<keyword evidence="4 6" id="KW-0274">FAD</keyword>
<dbReference type="GO" id="GO:0019478">
    <property type="term" value="P:D-amino acid catabolic process"/>
    <property type="evidence" value="ECO:0007669"/>
    <property type="project" value="TreeGrafter"/>
</dbReference>
<dbReference type="Gene3D" id="3.40.50.720">
    <property type="entry name" value="NAD(P)-binding Rossmann-like Domain"/>
    <property type="match status" value="1"/>
</dbReference>
<dbReference type="OrthoDB" id="2015447at2759"/>
<dbReference type="STRING" id="747525.W4JQM6"/>
<evidence type="ECO:0000256" key="1">
    <source>
        <dbReference type="ARBA" id="ARBA00001974"/>
    </source>
</evidence>
<feature type="binding site" evidence="6">
    <location>
        <position position="308"/>
    </location>
    <ligand>
        <name>D-dopa</name>
        <dbReference type="ChEBI" id="CHEBI:149689"/>
    </ligand>
</feature>
<name>W4JQM6_HETIT</name>
<feature type="binding site" evidence="6">
    <location>
        <position position="237"/>
    </location>
    <ligand>
        <name>D-dopa</name>
        <dbReference type="ChEBI" id="CHEBI:149689"/>
    </ligand>
</feature>
<comment type="similarity">
    <text evidence="2">Belongs to the DAMOX/DASOX family.</text>
</comment>
<keyword evidence="9" id="KW-1185">Reference proteome</keyword>
<reference evidence="8 9" key="1">
    <citation type="journal article" date="2012" name="New Phytol.">
        <title>Insight into trade-off between wood decay and parasitism from the genome of a fungal forest pathogen.</title>
        <authorList>
            <person name="Olson A."/>
            <person name="Aerts A."/>
            <person name="Asiegbu F."/>
            <person name="Belbahri L."/>
            <person name="Bouzid O."/>
            <person name="Broberg A."/>
            <person name="Canback B."/>
            <person name="Coutinho P.M."/>
            <person name="Cullen D."/>
            <person name="Dalman K."/>
            <person name="Deflorio G."/>
            <person name="van Diepen L.T."/>
            <person name="Dunand C."/>
            <person name="Duplessis S."/>
            <person name="Durling M."/>
            <person name="Gonthier P."/>
            <person name="Grimwood J."/>
            <person name="Fossdal C.G."/>
            <person name="Hansson D."/>
            <person name="Henrissat B."/>
            <person name="Hietala A."/>
            <person name="Himmelstrand K."/>
            <person name="Hoffmeister D."/>
            <person name="Hogberg N."/>
            <person name="James T.Y."/>
            <person name="Karlsson M."/>
            <person name="Kohler A."/>
            <person name="Kues U."/>
            <person name="Lee Y.H."/>
            <person name="Lin Y.C."/>
            <person name="Lind M."/>
            <person name="Lindquist E."/>
            <person name="Lombard V."/>
            <person name="Lucas S."/>
            <person name="Lunden K."/>
            <person name="Morin E."/>
            <person name="Murat C."/>
            <person name="Park J."/>
            <person name="Raffaello T."/>
            <person name="Rouze P."/>
            <person name="Salamov A."/>
            <person name="Schmutz J."/>
            <person name="Solheim H."/>
            <person name="Stahlberg J."/>
            <person name="Velez H."/>
            <person name="de Vries R.P."/>
            <person name="Wiebenga A."/>
            <person name="Woodward S."/>
            <person name="Yakovlev I."/>
            <person name="Garbelotto M."/>
            <person name="Martin F."/>
            <person name="Grigoriev I.V."/>
            <person name="Stenlid J."/>
        </authorList>
    </citation>
    <scope>NUCLEOTIDE SEQUENCE [LARGE SCALE GENOMIC DNA]</scope>
    <source>
        <strain evidence="8 9">TC 32-1</strain>
    </source>
</reference>
<dbReference type="KEGG" id="hir:HETIRDRAFT_239418"/>
<dbReference type="InterPro" id="IPR023209">
    <property type="entry name" value="DAO"/>
</dbReference>
<dbReference type="FunCoup" id="W4JQM6">
    <property type="interactions" value="61"/>
</dbReference>
<dbReference type="GO" id="GO:0005737">
    <property type="term" value="C:cytoplasm"/>
    <property type="evidence" value="ECO:0007669"/>
    <property type="project" value="TreeGrafter"/>
</dbReference>
<dbReference type="Pfam" id="PF01266">
    <property type="entry name" value="DAO"/>
    <property type="match status" value="1"/>
</dbReference>
<dbReference type="SUPFAM" id="SSF51971">
    <property type="entry name" value="Nucleotide-binding domain"/>
    <property type="match status" value="1"/>
</dbReference>
<dbReference type="GO" id="GO:0071949">
    <property type="term" value="F:FAD binding"/>
    <property type="evidence" value="ECO:0007669"/>
    <property type="project" value="InterPro"/>
</dbReference>
<feature type="non-terminal residue" evidence="8">
    <location>
        <position position="1"/>
    </location>
</feature>
<feature type="non-terminal residue" evidence="8">
    <location>
        <position position="363"/>
    </location>
</feature>
<evidence type="ECO:0000256" key="6">
    <source>
        <dbReference type="PIRSR" id="PIRSR000189-1"/>
    </source>
</evidence>
<dbReference type="AlphaFoldDB" id="W4JQM6"/>
<dbReference type="PROSITE" id="PS00677">
    <property type="entry name" value="DAO"/>
    <property type="match status" value="1"/>
</dbReference>
<keyword evidence="3" id="KW-0285">Flavoprotein</keyword>
<evidence type="ECO:0000256" key="3">
    <source>
        <dbReference type="ARBA" id="ARBA00022630"/>
    </source>
</evidence>
<dbReference type="GO" id="GO:0003884">
    <property type="term" value="F:D-amino-acid oxidase activity"/>
    <property type="evidence" value="ECO:0007669"/>
    <property type="project" value="InterPro"/>
</dbReference>
<dbReference type="Gene3D" id="3.30.9.10">
    <property type="entry name" value="D-Amino Acid Oxidase, subunit A, domain 2"/>
    <property type="match status" value="1"/>
</dbReference>
<evidence type="ECO:0000259" key="7">
    <source>
        <dbReference type="Pfam" id="PF01266"/>
    </source>
</evidence>
<feature type="binding site" evidence="6">
    <location>
        <position position="156"/>
    </location>
    <ligand>
        <name>FAD</name>
        <dbReference type="ChEBI" id="CHEBI:57692"/>
    </ligand>
</feature>
<gene>
    <name evidence="8" type="ORF">HETIRDRAFT_239418</name>
</gene>
<evidence type="ECO:0000313" key="8">
    <source>
        <dbReference type="EMBL" id="ETW75833.1"/>
    </source>
</evidence>
<dbReference type="HOGENOM" id="CLU_034311_1_1_1"/>
<protein>
    <recommendedName>
        <fullName evidence="7">FAD dependent oxidoreductase domain-containing protein</fullName>
    </recommendedName>
</protein>
<dbReference type="EMBL" id="KI925465">
    <property type="protein sequence ID" value="ETW75833.1"/>
    <property type="molecule type" value="Genomic_DNA"/>
</dbReference>
<keyword evidence="5" id="KW-0560">Oxidoreductase</keyword>
<evidence type="ECO:0000313" key="9">
    <source>
        <dbReference type="Proteomes" id="UP000030671"/>
    </source>
</evidence>
<organism evidence="8 9">
    <name type="scientific">Heterobasidion irregulare (strain TC 32-1)</name>
    <dbReference type="NCBI Taxonomy" id="747525"/>
    <lineage>
        <taxon>Eukaryota</taxon>
        <taxon>Fungi</taxon>
        <taxon>Dikarya</taxon>
        <taxon>Basidiomycota</taxon>
        <taxon>Agaricomycotina</taxon>
        <taxon>Agaricomycetes</taxon>
        <taxon>Russulales</taxon>
        <taxon>Bondarzewiaceae</taxon>
        <taxon>Heterobasidion</taxon>
        <taxon>Heterobasidion annosum species complex</taxon>
    </lineage>
</organism>
<evidence type="ECO:0000256" key="4">
    <source>
        <dbReference type="ARBA" id="ARBA00022827"/>
    </source>
</evidence>
<dbReference type="SUPFAM" id="SSF54373">
    <property type="entry name" value="FAD-linked reductases, C-terminal domain"/>
    <property type="match status" value="1"/>
</dbReference>
<dbReference type="GeneID" id="20668822"/>
<evidence type="ECO:0000256" key="2">
    <source>
        <dbReference type="ARBA" id="ARBA00006730"/>
    </source>
</evidence>
<feature type="domain" description="FAD dependent oxidoreductase" evidence="7">
    <location>
        <begin position="1"/>
        <end position="354"/>
    </location>
</feature>
<dbReference type="eggNOG" id="KOG3923">
    <property type="taxonomic scope" value="Eukaryota"/>
</dbReference>
<feature type="binding site" evidence="6">
    <location>
        <begin position="37"/>
        <end position="38"/>
    </location>
    <ligand>
        <name>FAD</name>
        <dbReference type="ChEBI" id="CHEBI:57692"/>
    </ligand>
</feature>
<dbReference type="PANTHER" id="PTHR11530:SF11">
    <property type="entry name" value="D-ASPARTATE OXIDASE"/>
    <property type="match status" value="1"/>
</dbReference>
<accession>W4JQM6</accession>
<feature type="binding site" evidence="6">
    <location>
        <position position="342"/>
    </location>
    <ligand>
        <name>D-dopa</name>
        <dbReference type="ChEBI" id="CHEBI:149689"/>
    </ligand>
</feature>
<dbReference type="PIRSF" id="PIRSF000189">
    <property type="entry name" value="D-aa_oxidase"/>
    <property type="match status" value="1"/>
</dbReference>
<proteinExistence type="inferred from homology"/>
<dbReference type="InterPro" id="IPR006076">
    <property type="entry name" value="FAD-dep_OxRdtase"/>
</dbReference>
<comment type="cofactor">
    <cofactor evidence="1 6">
        <name>FAD</name>
        <dbReference type="ChEBI" id="CHEBI:57692"/>
    </cofactor>
</comment>
<sequence>AGIIGITTALKIQERGEYDVSIIAETFPTDEKTIKYTSHWAGAHHVMAITGDPQQQKLEKETFEIMWDLSRPGGEAEGCFLRAPQTEYYNFDPNFSRYDLSFMPDFRHLSPDDRPNIPDLKAAVSMTAININVPVYLPYLFSRFLARGGTVVRGTVQHVDQVLEGGLSAFTRKRTCDGFNEASIDALVVCAGMGTRTLGGVEDQSVYPVRGQTVLLHAPWVKAGMSLVPSSAGSGTYVIPRRNGDVIVGGTRDANDWYPIPRPETTTDILRRGLALCPELASPLVREEREPSIEDLRSILLEEGCGLRPARKGGIRLETEWFEVPRTKECKIPVIHNYGHGGFGFQTSWGSASAALQLLGEAL</sequence>
<dbReference type="Proteomes" id="UP000030671">
    <property type="component" value="Unassembled WGS sequence"/>
</dbReference>
<dbReference type="InterPro" id="IPR006181">
    <property type="entry name" value="D-amino_acid_oxidase_CS"/>
</dbReference>